<proteinExistence type="predicted"/>
<dbReference type="GO" id="GO:0006260">
    <property type="term" value="P:DNA replication"/>
    <property type="evidence" value="ECO:0007669"/>
    <property type="project" value="TreeGrafter"/>
</dbReference>
<reference evidence="2 3" key="1">
    <citation type="journal article" date="2018" name="Front. Microbiol.">
        <title>Description and Comparative Genomics of Macrococcus caseolyticus subsp. hominis subsp. nov., Macrococcus goetzii sp. nov., Macrococcus epidermidis sp. nov., and Macrococcus bohemicus sp. nov., Novel Macrococci From Human Clinical Material With Virulence Potential and Suspected Uptake of Foreign DNA by Natural Transformation.</title>
        <authorList>
            <person name="Maslanova I."/>
            <person name="Wertheimer Z."/>
            <person name="Sedlacek I."/>
            <person name="Svec P."/>
            <person name="Indrakova A."/>
            <person name="Kovarovic V."/>
            <person name="Schumann P."/>
            <person name="Sproer C."/>
            <person name="Kralova S."/>
            <person name="Sedo O."/>
            <person name="Kristofova L."/>
            <person name="Vrbovska V."/>
            <person name="Fuzik T."/>
            <person name="Petras P."/>
            <person name="Zdrahal Z."/>
            <person name="Ruzickova V."/>
            <person name="Doskar J."/>
            <person name="Pantucek R."/>
        </authorList>
    </citation>
    <scope>NUCLEOTIDE SEQUENCE [LARGE SCALE GENOMIC DNA]</scope>
    <source>
        <strain evidence="2 3">CCM 4927</strain>
    </source>
</reference>
<gene>
    <name evidence="2" type="ORF">BFS35_002290</name>
</gene>
<protein>
    <recommendedName>
        <fullName evidence="1">AAA+ ATPase domain-containing protein</fullName>
    </recommendedName>
</protein>
<dbReference type="SUPFAM" id="SSF52540">
    <property type="entry name" value="P-loop containing nucleoside triphosphate hydrolases"/>
    <property type="match status" value="1"/>
</dbReference>
<evidence type="ECO:0000259" key="1">
    <source>
        <dbReference type="SMART" id="SM00382"/>
    </source>
</evidence>
<dbReference type="PANTHER" id="PTHR30050">
    <property type="entry name" value="CHROMOSOMAL REPLICATION INITIATOR PROTEIN DNAA"/>
    <property type="match status" value="1"/>
</dbReference>
<sequence length="267" mass="30686">MNKFLNAESLKRIPKEKIDLITAPQEVELCDKCGHQKTKVHGKVIIDCHCSFKPIIEENKKRQSQKKVNHFFSRSLINEDIKNASFENSNIQIDDKTIEIHEKLAYRSAINYVQNFSKTKSEVQNLLIIGGTGTGKSYLAYCIAEAIKNKGYTVLYVDIVELLALLRSTFNKSTNQTEYDYMNLIAEVDLLVLDDVGANKKTEWANEKLFDITNKRQGKSTVYTSNLTIDQLKKESDFMIKRSYSRMLNKVKVIKLYGNDKRLEGLK</sequence>
<accession>A0A2G5NSU6</accession>
<dbReference type="GO" id="GO:0005524">
    <property type="term" value="F:ATP binding"/>
    <property type="evidence" value="ECO:0007669"/>
    <property type="project" value="InterPro"/>
</dbReference>
<feature type="domain" description="AAA+ ATPase" evidence="1">
    <location>
        <begin position="122"/>
        <end position="235"/>
    </location>
</feature>
<dbReference type="RefSeq" id="WP_099578234.1">
    <property type="nucleotide sequence ID" value="NZ_MJBI02000001.1"/>
</dbReference>
<dbReference type="InterPro" id="IPR002611">
    <property type="entry name" value="IstB_ATP-bd"/>
</dbReference>
<dbReference type="PANTHER" id="PTHR30050:SF4">
    <property type="entry name" value="ATP-BINDING PROTEIN RV3427C IN INSERTION SEQUENCE-RELATED"/>
    <property type="match status" value="1"/>
</dbReference>
<keyword evidence="3" id="KW-1185">Reference proteome</keyword>
<comment type="caution">
    <text evidence="2">The sequence shown here is derived from an EMBL/GenBank/DDBJ whole genome shotgun (WGS) entry which is preliminary data.</text>
</comment>
<dbReference type="CDD" id="cd00009">
    <property type="entry name" value="AAA"/>
    <property type="match status" value="1"/>
</dbReference>
<name>A0A2G5NSU6_9STAP</name>
<dbReference type="Pfam" id="PF01695">
    <property type="entry name" value="IstB_IS21"/>
    <property type="match status" value="1"/>
</dbReference>
<organism evidence="2 3">
    <name type="scientific">Macrococcoides goetzii</name>
    <dbReference type="NCBI Taxonomy" id="1891097"/>
    <lineage>
        <taxon>Bacteria</taxon>
        <taxon>Bacillati</taxon>
        <taxon>Bacillota</taxon>
        <taxon>Bacilli</taxon>
        <taxon>Bacillales</taxon>
        <taxon>Staphylococcaceae</taxon>
        <taxon>Macrococcoides</taxon>
    </lineage>
</organism>
<dbReference type="Proteomes" id="UP000229523">
    <property type="component" value="Unassembled WGS sequence"/>
</dbReference>
<evidence type="ECO:0000313" key="2">
    <source>
        <dbReference type="EMBL" id="RAI82538.1"/>
    </source>
</evidence>
<dbReference type="SMART" id="SM00382">
    <property type="entry name" value="AAA"/>
    <property type="match status" value="1"/>
</dbReference>
<dbReference type="InterPro" id="IPR003593">
    <property type="entry name" value="AAA+_ATPase"/>
</dbReference>
<dbReference type="Gene3D" id="3.40.50.300">
    <property type="entry name" value="P-loop containing nucleotide triphosphate hydrolases"/>
    <property type="match status" value="1"/>
</dbReference>
<dbReference type="InterPro" id="IPR027417">
    <property type="entry name" value="P-loop_NTPase"/>
</dbReference>
<dbReference type="EMBL" id="MJBI02000001">
    <property type="protein sequence ID" value="RAI82538.1"/>
    <property type="molecule type" value="Genomic_DNA"/>
</dbReference>
<evidence type="ECO:0000313" key="3">
    <source>
        <dbReference type="Proteomes" id="UP000229523"/>
    </source>
</evidence>
<dbReference type="AlphaFoldDB" id="A0A2G5NSU6"/>